<gene>
    <name evidence="1" type="ORF">MML48_3g00017935</name>
</gene>
<proteinExistence type="predicted"/>
<evidence type="ECO:0000313" key="2">
    <source>
        <dbReference type="Proteomes" id="UP001056778"/>
    </source>
</evidence>
<reference evidence="1" key="1">
    <citation type="submission" date="2022-04" db="EMBL/GenBank/DDBJ databases">
        <title>Chromosome-scale genome assembly of Holotrichia oblita Faldermann.</title>
        <authorList>
            <person name="Rongchong L."/>
        </authorList>
    </citation>
    <scope>NUCLEOTIDE SEQUENCE</scope>
    <source>
        <strain evidence="1">81SQS9</strain>
    </source>
</reference>
<dbReference type="EMBL" id="CM043017">
    <property type="protein sequence ID" value="KAI4465597.1"/>
    <property type="molecule type" value="Genomic_DNA"/>
</dbReference>
<accession>A0ACB9TFN3</accession>
<name>A0ACB9TFN3_HOLOL</name>
<organism evidence="1 2">
    <name type="scientific">Holotrichia oblita</name>
    <name type="common">Chafer beetle</name>
    <dbReference type="NCBI Taxonomy" id="644536"/>
    <lineage>
        <taxon>Eukaryota</taxon>
        <taxon>Metazoa</taxon>
        <taxon>Ecdysozoa</taxon>
        <taxon>Arthropoda</taxon>
        <taxon>Hexapoda</taxon>
        <taxon>Insecta</taxon>
        <taxon>Pterygota</taxon>
        <taxon>Neoptera</taxon>
        <taxon>Endopterygota</taxon>
        <taxon>Coleoptera</taxon>
        <taxon>Polyphaga</taxon>
        <taxon>Scarabaeiformia</taxon>
        <taxon>Scarabaeidae</taxon>
        <taxon>Melolonthinae</taxon>
        <taxon>Holotrichia</taxon>
    </lineage>
</organism>
<sequence>MDAEEILLADQIFQDEVHAEDLAAAPPRQFLPRVNAFEQLSDNLFKRYFRMNKATVRSVTPATPCNNYYIRCSHSDSLIQHTEISKESYSVIDTTSIPNDDYIDVKLPKKSPLEKCSEDISHIAPYLRPTFNFAAYINRSETLQQLLKLGVNFHKLEQKRNVPTFIMGLDFEKDIKNHVLFFLDRGLQTVDIANIITRNPFILRQDIGDLKVRINYLLYKKFNEDMILRILSRNPFWLMFSTNRIDRRLGYFQTTFSLCGDEVRTITCKQPKLITYSIKHITLNHFSLKEEMGFTKENIKEILIKKPKTFMKNKDNMLKTFDYLVNTMDIPLEMIVTWPEILTCREFRLKHRHLFLKTLGRAQYNPKLPNYVSLLTLVSGEDSNFAVDIAKSSLQAYNAFLKTL</sequence>
<evidence type="ECO:0000313" key="1">
    <source>
        <dbReference type="EMBL" id="KAI4465597.1"/>
    </source>
</evidence>
<keyword evidence="2" id="KW-1185">Reference proteome</keyword>
<protein>
    <submittedName>
        <fullName evidence="1">Cgi-12 protein-related</fullName>
    </submittedName>
</protein>
<comment type="caution">
    <text evidence="1">The sequence shown here is derived from an EMBL/GenBank/DDBJ whole genome shotgun (WGS) entry which is preliminary data.</text>
</comment>
<dbReference type="Proteomes" id="UP001056778">
    <property type="component" value="Chromosome 3"/>
</dbReference>